<keyword evidence="4 7" id="KW-0378">Hydrolase</keyword>
<evidence type="ECO:0000313" key="12">
    <source>
        <dbReference type="Proteomes" id="UP001298424"/>
    </source>
</evidence>
<evidence type="ECO:0000256" key="7">
    <source>
        <dbReference type="HAMAP-Rule" id="MF_00277"/>
    </source>
</evidence>
<evidence type="ECO:0000259" key="9">
    <source>
        <dbReference type="PROSITE" id="PS51671"/>
    </source>
</evidence>
<comment type="similarity">
    <text evidence="7">Belongs to the GlnD family.</text>
</comment>
<dbReference type="InterPro" id="IPR043519">
    <property type="entry name" value="NT_sf"/>
</dbReference>
<evidence type="ECO:0000256" key="8">
    <source>
        <dbReference type="SAM" id="Coils"/>
    </source>
</evidence>
<dbReference type="SUPFAM" id="SSF109604">
    <property type="entry name" value="HD-domain/PDEase-like"/>
    <property type="match status" value="1"/>
</dbReference>
<dbReference type="SMART" id="SM00471">
    <property type="entry name" value="HDc"/>
    <property type="match status" value="1"/>
</dbReference>
<dbReference type="CDD" id="cd04899">
    <property type="entry name" value="ACT_ACR-UUR-like_2"/>
    <property type="match status" value="1"/>
</dbReference>
<keyword evidence="2 7" id="KW-0548">Nucleotidyltransferase</keyword>
<dbReference type="InterPro" id="IPR003607">
    <property type="entry name" value="HD/PDEase_dom"/>
</dbReference>
<feature type="coiled-coil region" evidence="8">
    <location>
        <begin position="138"/>
        <end position="165"/>
    </location>
</feature>
<sequence>MRQELMREKEAALAQYRGNGDPQAFFRRYGAALEALLAKLWQQYFSGCPYCLLAVGGFGRGEVYPHSDLDLALVAPAELSAEDENRIAGFVQALWDMGLAPALKSGSLKQLCAAAAQDVSADTAFLEARLLCGEEALAQRLRQQLDAQRDTAAFVEAKLVEMQRRHARRPALVLEPDVKNGSGGLRDLHTMMWLAQVQGLQTGFYALMHRRIITRIEAGLLRSCHRELARLRIDLHLAAGRAEERLVFDLQAEIGCRRYPDLERQAAVEKLMHGFYRTVKTVIQLNGILIPMLRGRVYSALPRVVGEIDADYYLLGKQIAVRDLKLFEKRPQEIFGVVSRWQRNGAVEGMAPKTLRAWWAAVQSLDEGFYADPANRARFLDFFQTGANLSKIMRFLNLYGVLARYLPGWKAIVGLLQHDLFHVYPVDDHILTVLAKLRRLALEEYSHEMPFASALMHAFEPKWLLYLAALFHDIAKGRNGDHAKLGMEDARRFAADHGLSADECELLVWLVEDHLLMSSVAQKEDIQDPETVERFCRRVRTPQRLRALYLLTVADICGTNPKIWNSWKDQLLKQLFQAALRRLSGESGSRESMGSRRRAMALAALAEQGKSEREIRSVCRTLGDAYFVRHEPEEILWHLQVLPQKGMDNAVAGIRSLDTATLQIVVFMPNADGLFARLCRLFSRNDLDIAAARAFVTEHDFILDTFVVRLPEYLAGSDSSSFQAALQRQLDDFLAGRFAEKKDKRQASRRARSLPIAPHIELNADPSQADWYVLELVAVNRPYLLADISEVFARRRISVRHAKISTLADRAEDSFLLYSAALADPAEEVALKRDLLAVLST</sequence>
<feature type="region of interest" description="Uridylyltransferase" evidence="7">
    <location>
        <begin position="1"/>
        <end position="307"/>
    </location>
</feature>
<keyword evidence="8" id="KW-0175">Coiled coil</keyword>
<dbReference type="InterPro" id="IPR005105">
    <property type="entry name" value="GlnD_Uridyltrans_N"/>
</dbReference>
<dbReference type="CDD" id="cd04900">
    <property type="entry name" value="ACT_UUR-like_1"/>
    <property type="match status" value="1"/>
</dbReference>
<dbReference type="Pfam" id="PF08335">
    <property type="entry name" value="GlnD_UR_UTase"/>
    <property type="match status" value="1"/>
</dbReference>
<dbReference type="CDD" id="cd05401">
    <property type="entry name" value="NT_GlnE_GlnD_like"/>
    <property type="match status" value="1"/>
</dbReference>
<dbReference type="NCBIfam" id="TIGR01693">
    <property type="entry name" value="UTase_glnD"/>
    <property type="match status" value="1"/>
</dbReference>
<dbReference type="InterPro" id="IPR002912">
    <property type="entry name" value="ACT_dom"/>
</dbReference>
<proteinExistence type="inferred from homology"/>
<dbReference type="SUPFAM" id="SSF81593">
    <property type="entry name" value="Nucleotidyltransferase substrate binding subunit/domain"/>
    <property type="match status" value="1"/>
</dbReference>
<dbReference type="InterPro" id="IPR006674">
    <property type="entry name" value="HD_domain"/>
</dbReference>
<dbReference type="EC" id="2.7.7.59" evidence="7"/>
<comment type="domain">
    <text evidence="7">Has four distinct domains: an N-terminal nucleotidyltransferase (NT) domain responsible for UTase activity, a central HD domain that encodes UR activity, and two C-terminal ACT domains that seem to have a role in glutamine sensing.</text>
</comment>
<evidence type="ECO:0000256" key="1">
    <source>
        <dbReference type="ARBA" id="ARBA00022679"/>
    </source>
</evidence>
<dbReference type="EC" id="3.1.4.-" evidence="7"/>
<dbReference type="SUPFAM" id="SSF81301">
    <property type="entry name" value="Nucleotidyltransferase"/>
    <property type="match status" value="1"/>
</dbReference>
<evidence type="ECO:0000313" key="11">
    <source>
        <dbReference type="EMBL" id="MCG6504332.1"/>
    </source>
</evidence>
<keyword evidence="12" id="KW-1185">Reference proteome</keyword>
<dbReference type="InterPro" id="IPR013546">
    <property type="entry name" value="PII_UdlTrfase/GS_AdlTrfase"/>
</dbReference>
<dbReference type="EMBL" id="JAKOOW010000025">
    <property type="protein sequence ID" value="MCG6504332.1"/>
    <property type="molecule type" value="Genomic_DNA"/>
</dbReference>
<dbReference type="CDD" id="cd00077">
    <property type="entry name" value="HDc"/>
    <property type="match status" value="1"/>
</dbReference>
<feature type="domain" description="ACT" evidence="9">
    <location>
        <begin position="773"/>
        <end position="841"/>
    </location>
</feature>
<keyword evidence="1 7" id="KW-0808">Transferase</keyword>
<dbReference type="SUPFAM" id="SSF55021">
    <property type="entry name" value="ACT-like"/>
    <property type="match status" value="2"/>
</dbReference>
<dbReference type="Pfam" id="PF03445">
    <property type="entry name" value="DUF294"/>
    <property type="match status" value="1"/>
</dbReference>
<evidence type="ECO:0000256" key="5">
    <source>
        <dbReference type="ARBA" id="ARBA00022842"/>
    </source>
</evidence>
<comment type="function">
    <text evidence="7">Modifies, by uridylylation and deuridylylation, the PII regulatory proteins (GlnB and homologs), in response to the nitrogen status of the cell that GlnD senses through the glutamine level. Under low glutamine levels, catalyzes the conversion of the PII proteins and UTP to PII-UMP and PPi, while under higher glutamine levels, GlnD hydrolyzes PII-UMP to PII and UMP (deuridylylation). Thus, controls uridylylation state and activity of the PII proteins, and plays an important role in the regulation of nitrogen metabolism.</text>
</comment>
<comment type="cofactor">
    <cofactor evidence="7">
        <name>Mg(2+)</name>
        <dbReference type="ChEBI" id="CHEBI:18420"/>
    </cofactor>
</comment>
<reference evidence="11 12" key="1">
    <citation type="submission" date="2022-02" db="EMBL/GenBank/DDBJ databases">
        <title>Genome sequence data of Kingella unionensis sp. nov. strain CICC 24913 (CCUG 75125).</title>
        <authorList>
            <person name="Xiao M."/>
        </authorList>
    </citation>
    <scope>NUCLEOTIDE SEQUENCE [LARGE SCALE GENOMIC DNA]</scope>
    <source>
        <strain evidence="11 12">CICC 24913</strain>
    </source>
</reference>
<evidence type="ECO:0000259" key="10">
    <source>
        <dbReference type="PROSITE" id="PS51831"/>
    </source>
</evidence>
<dbReference type="RefSeq" id="WP_238747702.1">
    <property type="nucleotide sequence ID" value="NZ_JAKOOW010000025.1"/>
</dbReference>
<feature type="domain" description="ACT" evidence="9">
    <location>
        <begin position="663"/>
        <end position="746"/>
    </location>
</feature>
<name>A0ABS9NNF9_9NEIS</name>
<dbReference type="GO" id="GO:0008773">
    <property type="term" value="F:[protein-PII] uridylyltransferase activity"/>
    <property type="evidence" value="ECO:0007669"/>
    <property type="project" value="UniProtKB-EC"/>
</dbReference>
<dbReference type="PROSITE" id="PS51671">
    <property type="entry name" value="ACT"/>
    <property type="match status" value="2"/>
</dbReference>
<comment type="activity regulation">
    <text evidence="7">Uridylyltransferase (UTase) activity is inhibited by glutamine, while glutamine activates uridylyl-removing (UR) activity.</text>
</comment>
<dbReference type="Proteomes" id="UP001298424">
    <property type="component" value="Unassembled WGS sequence"/>
</dbReference>
<comment type="caution">
    <text evidence="11">The sequence shown here is derived from an EMBL/GenBank/DDBJ whole genome shotgun (WGS) entry which is preliminary data.</text>
</comment>
<evidence type="ECO:0000256" key="2">
    <source>
        <dbReference type="ARBA" id="ARBA00022695"/>
    </source>
</evidence>
<dbReference type="Gene3D" id="1.10.3210.10">
    <property type="entry name" value="Hypothetical protein af1432"/>
    <property type="match status" value="1"/>
</dbReference>
<dbReference type="PANTHER" id="PTHR47320">
    <property type="entry name" value="BIFUNCTIONAL URIDYLYLTRANSFERASE/URIDYLYL-REMOVING ENZYME"/>
    <property type="match status" value="1"/>
</dbReference>
<dbReference type="Pfam" id="PF01966">
    <property type="entry name" value="HD"/>
    <property type="match status" value="1"/>
</dbReference>
<dbReference type="InterPro" id="IPR010043">
    <property type="entry name" value="UTase/UR"/>
</dbReference>
<dbReference type="PROSITE" id="PS51831">
    <property type="entry name" value="HD"/>
    <property type="match status" value="1"/>
</dbReference>
<dbReference type="HAMAP" id="MF_00277">
    <property type="entry name" value="PII_uridylyl_transf"/>
    <property type="match status" value="1"/>
</dbReference>
<feature type="domain" description="HD" evidence="10">
    <location>
        <begin position="426"/>
        <end position="548"/>
    </location>
</feature>
<dbReference type="InterPro" id="IPR045865">
    <property type="entry name" value="ACT-like_dom_sf"/>
</dbReference>
<comment type="catalytic activity">
    <reaction evidence="7">
        <text>[protein-PII]-L-tyrosine + UTP = [protein-PII]-uridylyl-L-tyrosine + diphosphate</text>
        <dbReference type="Rhea" id="RHEA:13673"/>
        <dbReference type="Rhea" id="RHEA-COMP:12147"/>
        <dbReference type="Rhea" id="RHEA-COMP:12148"/>
        <dbReference type="ChEBI" id="CHEBI:33019"/>
        <dbReference type="ChEBI" id="CHEBI:46398"/>
        <dbReference type="ChEBI" id="CHEBI:46858"/>
        <dbReference type="ChEBI" id="CHEBI:90602"/>
        <dbReference type="EC" id="2.7.7.59"/>
    </reaction>
</comment>
<keyword evidence="5 7" id="KW-0460">Magnesium</keyword>
<gene>
    <name evidence="7 11" type="primary">glnD</name>
    <name evidence="11" type="ORF">MB824_07470</name>
</gene>
<accession>A0ABS9NNF9</accession>
<dbReference type="PIRSF" id="PIRSF006288">
    <property type="entry name" value="PII_uridyltransf"/>
    <property type="match status" value="1"/>
</dbReference>
<evidence type="ECO:0000256" key="3">
    <source>
        <dbReference type="ARBA" id="ARBA00022737"/>
    </source>
</evidence>
<comment type="caution">
    <text evidence="7">Lacks conserved residue(s) required for the propagation of feature annotation.</text>
</comment>
<organism evidence="11 12">
    <name type="scientific">Kingella pumchi</name>
    <dbReference type="NCBI Taxonomy" id="2779506"/>
    <lineage>
        <taxon>Bacteria</taxon>
        <taxon>Pseudomonadati</taxon>
        <taxon>Pseudomonadota</taxon>
        <taxon>Betaproteobacteria</taxon>
        <taxon>Neisseriales</taxon>
        <taxon>Neisseriaceae</taxon>
        <taxon>Kingella</taxon>
    </lineage>
</organism>
<protein>
    <recommendedName>
        <fullName evidence="7">Bifunctional uridylyltransferase/uridylyl-removing enzyme</fullName>
        <shortName evidence="7">UTase/UR</shortName>
    </recommendedName>
    <alternativeName>
        <fullName evidence="7">Bifunctional [protein-PII] modification enzyme</fullName>
    </alternativeName>
    <alternativeName>
        <fullName evidence="7">Bifunctional nitrogen sensor protein</fullName>
    </alternativeName>
    <domain>
        <recommendedName>
            <fullName evidence="7">[Protein-PII] uridylyltransferase</fullName>
            <shortName evidence="7">PII uridylyltransferase</shortName>
            <shortName evidence="7">UTase</shortName>
            <ecNumber evidence="7">2.7.7.59</ecNumber>
        </recommendedName>
    </domain>
    <domain>
        <recommendedName>
            <fullName evidence="7">[Protein-PII]-UMP uridylyl-removing enzyme</fullName>
            <shortName evidence="7">UR</shortName>
            <ecNumber evidence="7">3.1.4.-</ecNumber>
        </recommendedName>
    </domain>
</protein>
<comment type="catalytic activity">
    <reaction evidence="7">
        <text>[protein-PII]-uridylyl-L-tyrosine + H2O = [protein-PII]-L-tyrosine + UMP + H(+)</text>
        <dbReference type="Rhea" id="RHEA:48600"/>
        <dbReference type="Rhea" id="RHEA-COMP:12147"/>
        <dbReference type="Rhea" id="RHEA-COMP:12148"/>
        <dbReference type="ChEBI" id="CHEBI:15377"/>
        <dbReference type="ChEBI" id="CHEBI:15378"/>
        <dbReference type="ChEBI" id="CHEBI:46858"/>
        <dbReference type="ChEBI" id="CHEBI:57865"/>
        <dbReference type="ChEBI" id="CHEBI:90602"/>
    </reaction>
</comment>
<keyword evidence="3" id="KW-0677">Repeat</keyword>
<evidence type="ECO:0000256" key="4">
    <source>
        <dbReference type="ARBA" id="ARBA00022801"/>
    </source>
</evidence>
<dbReference type="PANTHER" id="PTHR47320:SF1">
    <property type="entry name" value="BIFUNCTIONAL URIDYLYLTRANSFERASE_URIDYLYL-REMOVING ENZYME"/>
    <property type="match status" value="1"/>
</dbReference>
<keyword evidence="6 7" id="KW-0511">Multifunctional enzyme</keyword>
<evidence type="ECO:0000256" key="6">
    <source>
        <dbReference type="ARBA" id="ARBA00023268"/>
    </source>
</evidence>